<proteinExistence type="predicted"/>
<sequence>MFNPSIDNMSPTYFQFSSQSSASRPGSVDLGAFSNTSPQTLIHSSPNLQYSDFANPYGLDTIDLNDDEIGNQRQLGTDQKSDIFWNRINNYCEEHNPTMKGGIIATKKRWYKFSKAVAPFAGCYDQATRNIRSGSLSIGTGICFVWNKNG</sequence>
<dbReference type="Proteomes" id="UP001341840">
    <property type="component" value="Unassembled WGS sequence"/>
</dbReference>
<comment type="caution">
    <text evidence="1">The sequence shown here is derived from an EMBL/GenBank/DDBJ whole genome shotgun (WGS) entry which is preliminary data.</text>
</comment>
<dbReference type="EMBL" id="JASCZI010151880">
    <property type="protein sequence ID" value="MED6174760.1"/>
    <property type="molecule type" value="Genomic_DNA"/>
</dbReference>
<name>A0ABU6VPX2_9FABA</name>
<gene>
    <name evidence="1" type="ORF">PIB30_072071</name>
</gene>
<keyword evidence="2" id="KW-1185">Reference proteome</keyword>
<evidence type="ECO:0000313" key="2">
    <source>
        <dbReference type="Proteomes" id="UP001341840"/>
    </source>
</evidence>
<reference evidence="1 2" key="1">
    <citation type="journal article" date="2023" name="Plants (Basel)">
        <title>Bridging the Gap: Combining Genomics and Transcriptomics Approaches to Understand Stylosanthes scabra, an Orphan Legume from the Brazilian Caatinga.</title>
        <authorList>
            <person name="Ferreira-Neto J.R.C."/>
            <person name="da Silva M.D."/>
            <person name="Binneck E."/>
            <person name="de Melo N.F."/>
            <person name="da Silva R.H."/>
            <person name="de Melo A.L.T.M."/>
            <person name="Pandolfi V."/>
            <person name="Bustamante F.O."/>
            <person name="Brasileiro-Vidal A.C."/>
            <person name="Benko-Iseppon A.M."/>
        </authorList>
    </citation>
    <scope>NUCLEOTIDE SEQUENCE [LARGE SCALE GENOMIC DNA]</scope>
    <source>
        <tissue evidence="1">Leaves</tissue>
    </source>
</reference>
<accession>A0ABU6VPX2</accession>
<organism evidence="1 2">
    <name type="scientific">Stylosanthes scabra</name>
    <dbReference type="NCBI Taxonomy" id="79078"/>
    <lineage>
        <taxon>Eukaryota</taxon>
        <taxon>Viridiplantae</taxon>
        <taxon>Streptophyta</taxon>
        <taxon>Embryophyta</taxon>
        <taxon>Tracheophyta</taxon>
        <taxon>Spermatophyta</taxon>
        <taxon>Magnoliopsida</taxon>
        <taxon>eudicotyledons</taxon>
        <taxon>Gunneridae</taxon>
        <taxon>Pentapetalae</taxon>
        <taxon>rosids</taxon>
        <taxon>fabids</taxon>
        <taxon>Fabales</taxon>
        <taxon>Fabaceae</taxon>
        <taxon>Papilionoideae</taxon>
        <taxon>50 kb inversion clade</taxon>
        <taxon>dalbergioids sensu lato</taxon>
        <taxon>Dalbergieae</taxon>
        <taxon>Pterocarpus clade</taxon>
        <taxon>Stylosanthes</taxon>
    </lineage>
</organism>
<evidence type="ECO:0000313" key="1">
    <source>
        <dbReference type="EMBL" id="MED6174760.1"/>
    </source>
</evidence>
<protein>
    <submittedName>
        <fullName evidence="1">Uncharacterized protein</fullName>
    </submittedName>
</protein>